<dbReference type="Proteomes" id="UP001151760">
    <property type="component" value="Unassembled WGS sequence"/>
</dbReference>
<name>A0ABQ5HYW9_9ASTR</name>
<protein>
    <submittedName>
        <fullName evidence="2">Uncharacterized protein</fullName>
    </submittedName>
</protein>
<evidence type="ECO:0000313" key="2">
    <source>
        <dbReference type="EMBL" id="GJT92609.1"/>
    </source>
</evidence>
<feature type="compositionally biased region" description="Low complexity" evidence="1">
    <location>
        <begin position="1"/>
        <end position="14"/>
    </location>
</feature>
<gene>
    <name evidence="2" type="ORF">Tco_1081454</name>
</gene>
<sequence>MSSSSTVTYTSVYTDSEPGRVFWGADEELSDGGSPRVIVYGYDGLPMQPVAPPSPDYVPGPEHPPSPDYVPGPEHPPSPVEVPYVPEPEYPEYLAPSDAEAPLEDQPLPIDASPTALSPGYVADSDPDEDPEEDPEEDHADYPADGGDDDDDEPSNNDDNDEPSDDDDD</sequence>
<evidence type="ECO:0000256" key="1">
    <source>
        <dbReference type="SAM" id="MobiDB-lite"/>
    </source>
</evidence>
<feature type="compositionally biased region" description="Acidic residues" evidence="1">
    <location>
        <begin position="146"/>
        <end position="169"/>
    </location>
</feature>
<comment type="caution">
    <text evidence="2">The sequence shown here is derived from an EMBL/GenBank/DDBJ whole genome shotgun (WGS) entry which is preliminary data.</text>
</comment>
<proteinExistence type="predicted"/>
<organism evidence="2 3">
    <name type="scientific">Tanacetum coccineum</name>
    <dbReference type="NCBI Taxonomy" id="301880"/>
    <lineage>
        <taxon>Eukaryota</taxon>
        <taxon>Viridiplantae</taxon>
        <taxon>Streptophyta</taxon>
        <taxon>Embryophyta</taxon>
        <taxon>Tracheophyta</taxon>
        <taxon>Spermatophyta</taxon>
        <taxon>Magnoliopsida</taxon>
        <taxon>eudicotyledons</taxon>
        <taxon>Gunneridae</taxon>
        <taxon>Pentapetalae</taxon>
        <taxon>asterids</taxon>
        <taxon>campanulids</taxon>
        <taxon>Asterales</taxon>
        <taxon>Asteraceae</taxon>
        <taxon>Asteroideae</taxon>
        <taxon>Anthemideae</taxon>
        <taxon>Anthemidinae</taxon>
        <taxon>Tanacetum</taxon>
    </lineage>
</organism>
<feature type="compositionally biased region" description="Pro residues" evidence="1">
    <location>
        <begin position="49"/>
        <end position="88"/>
    </location>
</feature>
<reference evidence="2" key="1">
    <citation type="journal article" date="2022" name="Int. J. Mol. Sci.">
        <title>Draft Genome of Tanacetum Coccineum: Genomic Comparison of Closely Related Tanacetum-Family Plants.</title>
        <authorList>
            <person name="Yamashiro T."/>
            <person name="Shiraishi A."/>
            <person name="Nakayama K."/>
            <person name="Satake H."/>
        </authorList>
    </citation>
    <scope>NUCLEOTIDE SEQUENCE</scope>
</reference>
<accession>A0ABQ5HYW9</accession>
<feature type="non-terminal residue" evidence="2">
    <location>
        <position position="169"/>
    </location>
</feature>
<dbReference type="EMBL" id="BQNB010020125">
    <property type="protein sequence ID" value="GJT92609.1"/>
    <property type="molecule type" value="Genomic_DNA"/>
</dbReference>
<feature type="compositionally biased region" description="Acidic residues" evidence="1">
    <location>
        <begin position="125"/>
        <end position="139"/>
    </location>
</feature>
<keyword evidence="3" id="KW-1185">Reference proteome</keyword>
<feature type="region of interest" description="Disordered" evidence="1">
    <location>
        <begin position="1"/>
        <end position="169"/>
    </location>
</feature>
<evidence type="ECO:0000313" key="3">
    <source>
        <dbReference type="Proteomes" id="UP001151760"/>
    </source>
</evidence>
<reference evidence="2" key="2">
    <citation type="submission" date="2022-01" db="EMBL/GenBank/DDBJ databases">
        <authorList>
            <person name="Yamashiro T."/>
            <person name="Shiraishi A."/>
            <person name="Satake H."/>
            <person name="Nakayama K."/>
        </authorList>
    </citation>
    <scope>NUCLEOTIDE SEQUENCE</scope>
</reference>